<evidence type="ECO:0000313" key="2">
    <source>
        <dbReference type="Proteomes" id="UP000565723"/>
    </source>
</evidence>
<name>A0A850LJJ3_9RHOB</name>
<organism evidence="1 2">
    <name type="scientific">Ruegeria pomeroyi</name>
    <dbReference type="NCBI Taxonomy" id="89184"/>
    <lineage>
        <taxon>Bacteria</taxon>
        <taxon>Pseudomonadati</taxon>
        <taxon>Pseudomonadota</taxon>
        <taxon>Alphaproteobacteria</taxon>
        <taxon>Rhodobacterales</taxon>
        <taxon>Roseobacteraceae</taxon>
        <taxon>Ruegeria</taxon>
    </lineage>
</organism>
<protein>
    <submittedName>
        <fullName evidence="1">Uncharacterized protein</fullName>
    </submittedName>
</protein>
<proteinExistence type="predicted"/>
<dbReference type="Proteomes" id="UP000565723">
    <property type="component" value="Unassembled WGS sequence"/>
</dbReference>
<dbReference type="AlphaFoldDB" id="A0A850LJJ3"/>
<reference evidence="1 2" key="1">
    <citation type="journal article" date="2020" name="Proc. Natl. Acad. Sci. U.S.A.">
        <title>Ecological drivers of bacterial community assembly in synthetic phycospheres.</title>
        <authorList>
            <person name="Fu H."/>
            <person name="Uchimiya M."/>
            <person name="Gore J."/>
            <person name="Moran M.A."/>
        </authorList>
    </citation>
    <scope>NUCLEOTIDE SEQUENCE [LARGE SCALE GENOMIC DNA]</scope>
    <source>
        <strain evidence="1">HF-Din03</strain>
    </source>
</reference>
<comment type="caution">
    <text evidence="1">The sequence shown here is derived from an EMBL/GenBank/DDBJ whole genome shotgun (WGS) entry which is preliminary data.</text>
</comment>
<sequence length="105" mass="11049">MLPDTATLRKRIRAAIEADLSDAPVDAVGRATLRDFAAMRQEPEAVEVQFSGGVMGQGWAVTRPNGPYLVVYLPQAGCFSLCVEGPFGPLDIGVHGNAIGCFGSV</sequence>
<dbReference type="EMBL" id="JABXIY010000040">
    <property type="protein sequence ID" value="NVK98108.1"/>
    <property type="molecule type" value="Genomic_DNA"/>
</dbReference>
<accession>A0A850LJJ3</accession>
<evidence type="ECO:0000313" key="1">
    <source>
        <dbReference type="EMBL" id="NVK98108.1"/>
    </source>
</evidence>
<gene>
    <name evidence="1" type="ORF">HW564_14355</name>
</gene>
<dbReference type="RefSeq" id="WP_011047515.1">
    <property type="nucleotide sequence ID" value="NZ_CP076685.1"/>
</dbReference>